<keyword evidence="2" id="KW-0805">Transcription regulation</keyword>
<feature type="domain" description="HTH lacI-type" evidence="5">
    <location>
        <begin position="8"/>
        <end position="64"/>
    </location>
</feature>
<dbReference type="GO" id="GO:0000976">
    <property type="term" value="F:transcription cis-regulatory region binding"/>
    <property type="evidence" value="ECO:0007669"/>
    <property type="project" value="TreeGrafter"/>
</dbReference>
<dbReference type="InterPro" id="IPR028082">
    <property type="entry name" value="Peripla_BP_I"/>
</dbReference>
<evidence type="ECO:0000256" key="4">
    <source>
        <dbReference type="ARBA" id="ARBA00023163"/>
    </source>
</evidence>
<dbReference type="PANTHER" id="PTHR30146">
    <property type="entry name" value="LACI-RELATED TRANSCRIPTIONAL REPRESSOR"/>
    <property type="match status" value="1"/>
</dbReference>
<dbReference type="Pfam" id="PF00356">
    <property type="entry name" value="LacI"/>
    <property type="match status" value="1"/>
</dbReference>
<evidence type="ECO:0000313" key="6">
    <source>
        <dbReference type="EMBL" id="SDM95010.1"/>
    </source>
</evidence>
<dbReference type="Gene3D" id="3.40.50.2300">
    <property type="match status" value="2"/>
</dbReference>
<dbReference type="InterPro" id="IPR000843">
    <property type="entry name" value="HTH_LacI"/>
</dbReference>
<dbReference type="SUPFAM" id="SSF47413">
    <property type="entry name" value="lambda repressor-like DNA-binding domains"/>
    <property type="match status" value="1"/>
</dbReference>
<dbReference type="InterPro" id="IPR046335">
    <property type="entry name" value="LacI/GalR-like_sensor"/>
</dbReference>
<keyword evidence="3" id="KW-0238">DNA-binding</keyword>
<dbReference type="SUPFAM" id="SSF53822">
    <property type="entry name" value="Periplasmic binding protein-like I"/>
    <property type="match status" value="1"/>
</dbReference>
<dbReference type="GO" id="GO:0003700">
    <property type="term" value="F:DNA-binding transcription factor activity"/>
    <property type="evidence" value="ECO:0007669"/>
    <property type="project" value="TreeGrafter"/>
</dbReference>
<dbReference type="Proteomes" id="UP000199671">
    <property type="component" value="Unassembled WGS sequence"/>
</dbReference>
<dbReference type="OrthoDB" id="9798934at2"/>
<dbReference type="Pfam" id="PF13377">
    <property type="entry name" value="Peripla_BP_3"/>
    <property type="match status" value="1"/>
</dbReference>
<name>A0A1G9XE26_9ACTO</name>
<evidence type="ECO:0000256" key="1">
    <source>
        <dbReference type="ARBA" id="ARBA00022491"/>
    </source>
</evidence>
<dbReference type="PANTHER" id="PTHR30146:SF148">
    <property type="entry name" value="HTH-TYPE TRANSCRIPTIONAL REPRESSOR PURR-RELATED"/>
    <property type="match status" value="1"/>
</dbReference>
<dbReference type="PROSITE" id="PS00356">
    <property type="entry name" value="HTH_LACI_1"/>
    <property type="match status" value="1"/>
</dbReference>
<dbReference type="AlphaFoldDB" id="A0A1G9XE26"/>
<dbReference type="CDD" id="cd01392">
    <property type="entry name" value="HTH_LacI"/>
    <property type="match status" value="1"/>
</dbReference>
<proteinExistence type="predicted"/>
<dbReference type="SMART" id="SM00354">
    <property type="entry name" value="HTH_LACI"/>
    <property type="match status" value="1"/>
</dbReference>
<evidence type="ECO:0000259" key="5">
    <source>
        <dbReference type="PROSITE" id="PS50932"/>
    </source>
</evidence>
<dbReference type="CDD" id="cd06288">
    <property type="entry name" value="PBP1_sucrose_transcription_regulator"/>
    <property type="match status" value="1"/>
</dbReference>
<evidence type="ECO:0000256" key="3">
    <source>
        <dbReference type="ARBA" id="ARBA00023125"/>
    </source>
</evidence>
<dbReference type="EMBL" id="FNHU01000009">
    <property type="protein sequence ID" value="SDM95010.1"/>
    <property type="molecule type" value="Genomic_DNA"/>
</dbReference>
<evidence type="ECO:0000256" key="2">
    <source>
        <dbReference type="ARBA" id="ARBA00023015"/>
    </source>
</evidence>
<dbReference type="PROSITE" id="PS50932">
    <property type="entry name" value="HTH_LACI_2"/>
    <property type="match status" value="1"/>
</dbReference>
<keyword evidence="1" id="KW-0678">Repressor</keyword>
<organism evidence="6 7">
    <name type="scientific">Actinomyces ruminicola</name>
    <dbReference type="NCBI Taxonomy" id="332524"/>
    <lineage>
        <taxon>Bacteria</taxon>
        <taxon>Bacillati</taxon>
        <taxon>Actinomycetota</taxon>
        <taxon>Actinomycetes</taxon>
        <taxon>Actinomycetales</taxon>
        <taxon>Actinomycetaceae</taxon>
        <taxon>Actinomyces</taxon>
    </lineage>
</organism>
<dbReference type="Gene3D" id="1.10.260.40">
    <property type="entry name" value="lambda repressor-like DNA-binding domains"/>
    <property type="match status" value="1"/>
</dbReference>
<evidence type="ECO:0000313" key="7">
    <source>
        <dbReference type="Proteomes" id="UP000199671"/>
    </source>
</evidence>
<accession>A0A1G9XE26</accession>
<gene>
    <name evidence="6" type="ORF">SAMN04487766_109101</name>
</gene>
<reference evidence="6 7" key="1">
    <citation type="submission" date="2016-10" db="EMBL/GenBank/DDBJ databases">
        <authorList>
            <person name="de Groot N.N."/>
        </authorList>
    </citation>
    <scope>NUCLEOTIDE SEQUENCE [LARGE SCALE GENOMIC DNA]</scope>
    <source>
        <strain evidence="6 7">KPR-7B</strain>
    </source>
</reference>
<sequence length="336" mass="35621">MAARRRSATMADVARAAEVSRTTVSFVLNNRPGSAIPEETRRKVLAAAKEVGYRPNAGARALAKRRTGILGMVTEIVTGPFAVETVVGAQRRAAELGMTIFIMASTGEPELDQQAFATMLEHRVEGIIYATGSHREVQLPDEARELPTVLVHCFDSATDLPAVLPDEEQAGVLATRALTDAGHRRIGLIGLDPTIPAAVGRCRGYEKVLSECDVPLDESLVVVGGATAQGGYAAACRLLDRDDPPTAIFCANDRMAMGAYDAIKERGLGVGRDVAVVGVDNQEIIAAGLHPELTTVALPFDALGRCGVDALDAMARGKEVPRRQVLDCALVTRQSA</sequence>
<protein>
    <submittedName>
        <fullName evidence="6">Transcriptional regulator, LacI family</fullName>
    </submittedName>
</protein>
<dbReference type="InterPro" id="IPR010982">
    <property type="entry name" value="Lambda_DNA-bd_dom_sf"/>
</dbReference>
<keyword evidence="4" id="KW-0804">Transcription</keyword>